<feature type="region of interest" description="Disordered" evidence="1">
    <location>
        <begin position="699"/>
        <end position="722"/>
    </location>
</feature>
<organism evidence="3 4">
    <name type="scientific">Achromobacter denitrificans</name>
    <name type="common">Alcaligenes denitrificans</name>
    <dbReference type="NCBI Taxonomy" id="32002"/>
    <lineage>
        <taxon>Bacteria</taxon>
        <taxon>Pseudomonadati</taxon>
        <taxon>Pseudomonadota</taxon>
        <taxon>Betaproteobacteria</taxon>
        <taxon>Burkholderiales</taxon>
        <taxon>Alcaligenaceae</taxon>
        <taxon>Achromobacter</taxon>
    </lineage>
</organism>
<proteinExistence type="predicted"/>
<evidence type="ECO:0000313" key="4">
    <source>
        <dbReference type="Proteomes" id="UP001446337"/>
    </source>
</evidence>
<reference evidence="3 4" key="1">
    <citation type="submission" date="2024-05" db="EMBL/GenBank/DDBJ databases">
        <title>Achromobacter denitrificans. BP1, complete genome.</title>
        <authorList>
            <person name="Zhang B."/>
        </authorList>
    </citation>
    <scope>NUCLEOTIDE SEQUENCE [LARGE SCALE GENOMIC DNA]</scope>
    <source>
        <strain evidence="3 4">BP1</strain>
    </source>
</reference>
<evidence type="ECO:0000259" key="2">
    <source>
        <dbReference type="Pfam" id="PF10145"/>
    </source>
</evidence>
<gene>
    <name evidence="3" type="ORF">AAIK43_23705</name>
</gene>
<dbReference type="EMBL" id="CP154792">
    <property type="protein sequence ID" value="XAN14376.1"/>
    <property type="molecule type" value="Genomic_DNA"/>
</dbReference>
<sequence>MSDYIVGVRVDGDTAGLAKAAQAAKKALESMAVAGAKDLDGIAKASKKTESSLVAMGTRTQREFARMAQARETLGIRSEHRIQQEILRTQAAYQRLASSGTMTWREQRRAADQMRETVGRLNAEMGVYSNRQRAIAGMQRAGLIAAGVTAGIAVVAPKVGRAFQYDEQLAHMANTAYGDASLSATEDRARRLAGRREMDQAIREATAGKGWGTRDEAAATLNTLLSSGRFKASESLTIFREAQRAATANNASGDDFAKIAFSAQETMGIKPEDMARVFGVATYAGQSGPFEVSDMARSLPAQFGFAPQLGLSGISGVAKLAALNQATRLVAGTSDQAATISQNLLAKMGAETTRDNFAKLGIPYAQKIAEGRMRGLDAIDVTADLLEAQLKKDKNYQNALAAYRAAPAGSDRQAALSDVMNVAQGTLISKVFPDMEAQRGMVAVLADRENISKIAKESLLYGAEAVDRNMWTVEESPSFKLNQAKQAAEFANYDAMIKLGPAVSSVADAFSDLARTSPELASAFSGAITVLQGLAVAAGVIGVGGAVMGAGKLAGAGGLARGGWAAGGRAAAGVARAATGAAEVAAGAATAGGLVSGGLLLAAPALGAYTYDQMTGTEGGLRARIADREARIREFDELLAAKRDAGDTATSIGRVQAERDAVAASRDEMTRRLEELLATTKIGGEITVNVTAAPGVQAQTDLRPNDGTKMTGNVGRTNVNTD</sequence>
<protein>
    <submittedName>
        <fullName evidence="3">Phage tail tape measure protein</fullName>
    </submittedName>
</protein>
<name>A0ABZ3G0Z2_ACHDE</name>
<accession>A0ABZ3G0Z2</accession>
<dbReference type="Pfam" id="PF10145">
    <property type="entry name" value="PhageMin_Tail"/>
    <property type="match status" value="1"/>
</dbReference>
<dbReference type="InterPro" id="IPR010090">
    <property type="entry name" value="Phage_tape_meas"/>
</dbReference>
<keyword evidence="4" id="KW-1185">Reference proteome</keyword>
<dbReference type="Proteomes" id="UP001446337">
    <property type="component" value="Chromosome"/>
</dbReference>
<feature type="domain" description="Phage tail tape measure protein" evidence="2">
    <location>
        <begin position="211"/>
        <end position="399"/>
    </location>
</feature>
<evidence type="ECO:0000256" key="1">
    <source>
        <dbReference type="SAM" id="MobiDB-lite"/>
    </source>
</evidence>
<evidence type="ECO:0000313" key="3">
    <source>
        <dbReference type="EMBL" id="XAN14376.1"/>
    </source>
</evidence>
<dbReference type="RefSeq" id="WP_343498638.1">
    <property type="nucleotide sequence ID" value="NZ_CP154792.1"/>
</dbReference>